<dbReference type="AlphaFoldDB" id="A0A1L4BLP3"/>
<accession>A0A1L4BLP3</accession>
<sequence>MRGRATKLRKDAKPINPDDFDGNFIRELEPIFDSRGRKRRIVELECFICGHRFSANLENAKRVRQKTCSNKCAGIYRQNAEYKVMENPLYWTWASMKARCNNPNRARYENYGGRGISYATEFEDFDNFYRYVSVLEGYPFSDTERVVEGVTLDRIDSSKGYEPGNLRWADKHVQSANKQGKVDGSTSKFTGVHYCKTNKVWVARVVWKGECVFLYQCHDELEAYLARKRFIEEHNLPHFVEMEVTE</sequence>
<protein>
    <recommendedName>
        <fullName evidence="2">AP2 domain-containing protein</fullName>
    </recommendedName>
</protein>
<dbReference type="EMBL" id="KX833209">
    <property type="protein sequence ID" value="API82863.1"/>
    <property type="molecule type" value="Genomic_DNA"/>
</dbReference>
<geneLocation type="plasmid" evidence="1">
    <name>pTy004_01</name>
</geneLocation>
<proteinExistence type="predicted"/>
<name>A0A1L4BLP3_SALTI</name>
<keyword evidence="1" id="KW-0614">Plasmid</keyword>
<evidence type="ECO:0008006" key="2">
    <source>
        <dbReference type="Google" id="ProtNLM"/>
    </source>
</evidence>
<organism evidence="1">
    <name type="scientific">Salmonella typhi</name>
    <dbReference type="NCBI Taxonomy" id="90370"/>
    <lineage>
        <taxon>Bacteria</taxon>
        <taxon>Pseudomonadati</taxon>
        <taxon>Pseudomonadota</taxon>
        <taxon>Gammaproteobacteria</taxon>
        <taxon>Enterobacterales</taxon>
        <taxon>Enterobacteriaceae</taxon>
        <taxon>Salmonella</taxon>
    </lineage>
</organism>
<dbReference type="RefSeq" id="WP_101700920.1">
    <property type="nucleotide sequence ID" value="NZ_KX833209.1"/>
</dbReference>
<reference evidence="1" key="1">
    <citation type="submission" date="2016-09" db="EMBL/GenBank/DDBJ databases">
        <title>Whole genome sequence analysis of Salmonella Typhi isolated in Thailand before and after the introduction of a national immunization program.</title>
        <authorList>
            <person name="Dyson Z.A."/>
            <person name="Thanh D.P."/>
            <person name="Bodhidatta L."/>
            <person name="Mason C.J."/>
            <person name="Rabaa M.A."/>
            <person name="Vinh P.V."/>
            <person name="Thanh T.H."/>
            <person name="Thwaites G.E."/>
            <person name="Baker S."/>
            <person name="Holt K.E."/>
        </authorList>
    </citation>
    <scope>NUCLEOTIDE SEQUENCE</scope>
    <source>
        <strain evidence="1">Ty004</strain>
        <plasmid evidence="1">pTy004_01</plasmid>
    </source>
</reference>
<evidence type="ECO:0000313" key="1">
    <source>
        <dbReference type="EMBL" id="API82863.1"/>
    </source>
</evidence>